<feature type="transmembrane region" description="Helical" evidence="1">
    <location>
        <begin position="175"/>
        <end position="200"/>
    </location>
</feature>
<protein>
    <submittedName>
        <fullName evidence="2">Uncharacterized protein</fullName>
    </submittedName>
</protein>
<sequence>MSTESSRSVLIWSGAIALLVLLASIAGLLDPRVYAQETPNWALQGKGQDVGNLLAVVFLVASAMLWRHGSLRAGLVRLGSLLYLIYAYILYAMAVHLNELFLVYVAVLGLCVWAVIFHIGPLRRAGTHFPIGGARRLAAITLIVAGSLFALLWLREVVPAVITGVRPQSLVETGLWVNPVHVIDLSTVLPGFVISGIAALRGRAHGLFWVAPWLVFSVLMGVSILAVMAITATSAAAVLPPVIMVGIVVLVSAVAAWRYLSRTVSAE</sequence>
<feature type="transmembrane region" description="Helical" evidence="1">
    <location>
        <begin position="51"/>
        <end position="68"/>
    </location>
</feature>
<gene>
    <name evidence="2" type="ORF">Rai3103_09005</name>
</gene>
<dbReference type="RefSeq" id="WP_153572320.1">
    <property type="nucleotide sequence ID" value="NZ_CP045725.1"/>
</dbReference>
<keyword evidence="1" id="KW-0472">Membrane</keyword>
<dbReference type="KEGG" id="rain:Rai3103_09005"/>
<feature type="transmembrane region" description="Helical" evidence="1">
    <location>
        <begin position="75"/>
        <end position="95"/>
    </location>
</feature>
<keyword evidence="1" id="KW-0812">Transmembrane</keyword>
<dbReference type="AlphaFoldDB" id="A0A5Q2F9Y8"/>
<feature type="transmembrane region" description="Helical" evidence="1">
    <location>
        <begin position="101"/>
        <end position="122"/>
    </location>
</feature>
<reference evidence="2 3" key="1">
    <citation type="submission" date="2019-10" db="EMBL/GenBank/DDBJ databases">
        <title>Genomic analysis of Raineyella sp. CBA3103.</title>
        <authorList>
            <person name="Roh S.W."/>
        </authorList>
    </citation>
    <scope>NUCLEOTIDE SEQUENCE [LARGE SCALE GENOMIC DNA]</scope>
    <source>
        <strain evidence="2 3">CBA3103</strain>
    </source>
</reference>
<keyword evidence="3" id="KW-1185">Reference proteome</keyword>
<keyword evidence="1" id="KW-1133">Transmembrane helix</keyword>
<evidence type="ECO:0000256" key="1">
    <source>
        <dbReference type="SAM" id="Phobius"/>
    </source>
</evidence>
<feature type="transmembrane region" description="Helical" evidence="1">
    <location>
        <begin position="207"/>
        <end position="232"/>
    </location>
</feature>
<dbReference type="Proteomes" id="UP000386847">
    <property type="component" value="Chromosome"/>
</dbReference>
<proteinExistence type="predicted"/>
<feature type="transmembrane region" description="Helical" evidence="1">
    <location>
        <begin position="238"/>
        <end position="260"/>
    </location>
</feature>
<organism evidence="2 3">
    <name type="scientific">Raineyella fluvialis</name>
    <dbReference type="NCBI Taxonomy" id="2662261"/>
    <lineage>
        <taxon>Bacteria</taxon>
        <taxon>Bacillati</taxon>
        <taxon>Actinomycetota</taxon>
        <taxon>Actinomycetes</taxon>
        <taxon>Propionibacteriales</taxon>
        <taxon>Propionibacteriaceae</taxon>
        <taxon>Raineyella</taxon>
    </lineage>
</organism>
<evidence type="ECO:0000313" key="3">
    <source>
        <dbReference type="Proteomes" id="UP000386847"/>
    </source>
</evidence>
<evidence type="ECO:0000313" key="2">
    <source>
        <dbReference type="EMBL" id="QGF23790.1"/>
    </source>
</evidence>
<dbReference type="EMBL" id="CP045725">
    <property type="protein sequence ID" value="QGF23790.1"/>
    <property type="molecule type" value="Genomic_DNA"/>
</dbReference>
<name>A0A5Q2F9Y8_9ACTN</name>
<accession>A0A5Q2F9Y8</accession>
<feature type="transmembrane region" description="Helical" evidence="1">
    <location>
        <begin position="134"/>
        <end position="155"/>
    </location>
</feature>